<dbReference type="AlphaFoldDB" id="A0A2A2T2Y3"/>
<evidence type="ECO:0008006" key="3">
    <source>
        <dbReference type="Google" id="ProtNLM"/>
    </source>
</evidence>
<dbReference type="InterPro" id="IPR021390">
    <property type="entry name" value="DUF3025"/>
</dbReference>
<organism evidence="1 2">
    <name type="scientific">Vandammella animalimorsus</name>
    <dbReference type="NCBI Taxonomy" id="2029117"/>
    <lineage>
        <taxon>Bacteria</taxon>
        <taxon>Pseudomonadati</taxon>
        <taxon>Pseudomonadota</taxon>
        <taxon>Betaproteobacteria</taxon>
        <taxon>Burkholderiales</taxon>
        <taxon>Comamonadaceae</taxon>
        <taxon>Vandammella</taxon>
    </lineage>
</organism>
<comment type="caution">
    <text evidence="1">The sequence shown here is derived from an EMBL/GenBank/DDBJ whole genome shotgun (WGS) entry which is preliminary data.</text>
</comment>
<reference evidence="1 2" key="1">
    <citation type="submission" date="2017-08" db="EMBL/GenBank/DDBJ databases">
        <title>WGS of Clinical strains of the CDC Group NO-1 linked to zoonotic infections in humans.</title>
        <authorList>
            <person name="Bernier A.-M."/>
            <person name="Bernard K."/>
        </authorList>
    </citation>
    <scope>NUCLEOTIDE SEQUENCE [LARGE SCALE GENOMIC DNA]</scope>
    <source>
        <strain evidence="1 2">NML91-0035</strain>
    </source>
</reference>
<dbReference type="Proteomes" id="UP000217780">
    <property type="component" value="Unassembled WGS sequence"/>
</dbReference>
<dbReference type="Pfam" id="PF11227">
    <property type="entry name" value="DUF3025"/>
    <property type="match status" value="1"/>
</dbReference>
<evidence type="ECO:0000313" key="2">
    <source>
        <dbReference type="Proteomes" id="UP000217780"/>
    </source>
</evidence>
<name>A0A2A2T2Y3_9BURK</name>
<gene>
    <name evidence="1" type="ORF">CLI92_12480</name>
</gene>
<dbReference type="EMBL" id="NTBI01000013">
    <property type="protein sequence ID" value="PAX15800.1"/>
    <property type="molecule type" value="Genomic_DNA"/>
</dbReference>
<evidence type="ECO:0000313" key="1">
    <source>
        <dbReference type="EMBL" id="PAX15800.1"/>
    </source>
</evidence>
<protein>
    <recommendedName>
        <fullName evidence="3">DUF3025 domain-containing protein</fullName>
    </recommendedName>
</protein>
<proteinExistence type="predicted"/>
<accession>A0A2A2T2Y3</accession>
<sequence length="395" mass="43394">MSLLRPRNKRFSSCSSCNCAINCANAWRRWASLGGVVSMSEAMGENCERARQRTRRRIIQKARLARAATMSPMSNETPAQSHALPERPGCALLQRLDWAQPWFAPFAQPYGVPLAQAVLAQGLPVHQALDRVAHPELANTASGAGDGVGLVPGRHGAPRFVAQQQLPVGASYEAFIHAHWAVPTRDHAHDFFNGLIWLHFPRSKARLNAIQAEQIRQHGIQGRRGPVRDACTLFDENGALLLAPERLWQTLLARDWQALFWTLRPLWRQAFVVLFGHALLEQLCTPRKPLCAHVLTLPLASNAPLAAAWQAALGPAMAPGQAVQAAPEPAACALPQCPAPLLAAWDQALSEALQPEALAHKPLTPLPVLGLPGWWPANAQRAFYEDPQVFRPPRW</sequence>